<dbReference type="Pfam" id="PF00383">
    <property type="entry name" value="dCMP_cyt_deam_1"/>
    <property type="match status" value="1"/>
</dbReference>
<dbReference type="PANTHER" id="PTHR11079">
    <property type="entry name" value="CYTOSINE DEAMINASE FAMILY MEMBER"/>
    <property type="match status" value="1"/>
</dbReference>
<dbReference type="CDD" id="cd01285">
    <property type="entry name" value="nucleoside_deaminase"/>
    <property type="match status" value="1"/>
</dbReference>
<keyword evidence="3" id="KW-1185">Reference proteome</keyword>
<dbReference type="InterPro" id="IPR016193">
    <property type="entry name" value="Cytidine_deaminase-like"/>
</dbReference>
<dbReference type="Proteomes" id="UP001596066">
    <property type="component" value="Unassembled WGS sequence"/>
</dbReference>
<protein>
    <submittedName>
        <fullName evidence="2">Nucleoside deaminase</fullName>
    </submittedName>
</protein>
<dbReference type="PANTHER" id="PTHR11079:SF179">
    <property type="entry name" value="TRNA(ADENINE(34)) DEAMINASE, CHLOROPLASTIC"/>
    <property type="match status" value="1"/>
</dbReference>
<dbReference type="SUPFAM" id="SSF53927">
    <property type="entry name" value="Cytidine deaminase-like"/>
    <property type="match status" value="1"/>
</dbReference>
<feature type="domain" description="CMP/dCMP-type deaminase" evidence="1">
    <location>
        <begin position="4"/>
        <end position="121"/>
    </location>
</feature>
<dbReference type="PROSITE" id="PS51747">
    <property type="entry name" value="CYT_DCMP_DEAMINASES_2"/>
    <property type="match status" value="1"/>
</dbReference>
<proteinExistence type="predicted"/>
<reference evidence="3" key="1">
    <citation type="journal article" date="2019" name="Int. J. Syst. Evol. Microbiol.">
        <title>The Global Catalogue of Microorganisms (GCM) 10K type strain sequencing project: providing services to taxonomists for standard genome sequencing and annotation.</title>
        <authorList>
            <consortium name="The Broad Institute Genomics Platform"/>
            <consortium name="The Broad Institute Genome Sequencing Center for Infectious Disease"/>
            <person name="Wu L."/>
            <person name="Ma J."/>
        </authorList>
    </citation>
    <scope>NUCLEOTIDE SEQUENCE [LARGE SCALE GENOMIC DNA]</scope>
    <source>
        <strain evidence="3">CGMCC 4.1622</strain>
    </source>
</reference>
<accession>A0ABW0V7G8</accession>
<evidence type="ECO:0000313" key="3">
    <source>
        <dbReference type="Proteomes" id="UP001596066"/>
    </source>
</evidence>
<dbReference type="Gene3D" id="3.40.140.10">
    <property type="entry name" value="Cytidine Deaminase, domain 2"/>
    <property type="match status" value="1"/>
</dbReference>
<dbReference type="EMBL" id="JBHSOC010000013">
    <property type="protein sequence ID" value="MFC5641637.1"/>
    <property type="molecule type" value="Genomic_DNA"/>
</dbReference>
<evidence type="ECO:0000259" key="1">
    <source>
        <dbReference type="PROSITE" id="PS51747"/>
    </source>
</evidence>
<dbReference type="RefSeq" id="WP_346146338.1">
    <property type="nucleotide sequence ID" value="NZ_BAAAUA010000027.1"/>
</dbReference>
<comment type="caution">
    <text evidence="2">The sequence shown here is derived from an EMBL/GenBank/DDBJ whole genome shotgun (WGS) entry which is preliminary data.</text>
</comment>
<gene>
    <name evidence="2" type="ORF">ACFPZF_09760</name>
</gene>
<evidence type="ECO:0000313" key="2">
    <source>
        <dbReference type="EMBL" id="MFC5641637.1"/>
    </source>
</evidence>
<sequence>MITADDERFLRRAIALAAHAVTVGDAPYGSLLVGPDGAVLAEAHNTVRRDKDISAHPELKLARWAARELDPEAAARTTMYTSCQPCGMCTGGIVRSGLGRVVFALSTEQLVELNPESGAWPVVPQDGPALFEEARSPIDAYYSGG</sequence>
<organism evidence="2 3">
    <name type="scientific">Kitasatospora cinereorecta</name>
    <dbReference type="NCBI Taxonomy" id="285560"/>
    <lineage>
        <taxon>Bacteria</taxon>
        <taxon>Bacillati</taxon>
        <taxon>Actinomycetota</taxon>
        <taxon>Actinomycetes</taxon>
        <taxon>Kitasatosporales</taxon>
        <taxon>Streptomycetaceae</taxon>
        <taxon>Kitasatospora</taxon>
    </lineage>
</organism>
<dbReference type="InterPro" id="IPR002125">
    <property type="entry name" value="CMP_dCMP_dom"/>
</dbReference>
<name>A0ABW0V7G8_9ACTN</name>